<organism evidence="3 4">
    <name type="scientific">Nonomuraea purpurea</name>
    <dbReference type="NCBI Taxonomy" id="1849276"/>
    <lineage>
        <taxon>Bacteria</taxon>
        <taxon>Bacillati</taxon>
        <taxon>Actinomycetota</taxon>
        <taxon>Actinomycetes</taxon>
        <taxon>Streptosporangiales</taxon>
        <taxon>Streptosporangiaceae</taxon>
        <taxon>Nonomuraea</taxon>
    </lineage>
</organism>
<dbReference type="RefSeq" id="WP_379533252.1">
    <property type="nucleotide sequence ID" value="NZ_JBHSBI010000027.1"/>
</dbReference>
<gene>
    <name evidence="3" type="ORF">ACFOY2_39585</name>
</gene>
<keyword evidence="4" id="KW-1185">Reference proteome</keyword>
<dbReference type="InterPro" id="IPR016181">
    <property type="entry name" value="Acyl_CoA_acyltransferase"/>
</dbReference>
<dbReference type="EC" id="2.3.-.-" evidence="3"/>
<dbReference type="Gene3D" id="3.40.630.30">
    <property type="match status" value="1"/>
</dbReference>
<dbReference type="GO" id="GO:0016746">
    <property type="term" value="F:acyltransferase activity"/>
    <property type="evidence" value="ECO:0007669"/>
    <property type="project" value="UniProtKB-KW"/>
</dbReference>
<dbReference type="InterPro" id="IPR051531">
    <property type="entry name" value="N-acetyltransferase"/>
</dbReference>
<evidence type="ECO:0000313" key="4">
    <source>
        <dbReference type="Proteomes" id="UP001595851"/>
    </source>
</evidence>
<evidence type="ECO:0000256" key="1">
    <source>
        <dbReference type="SAM" id="MobiDB-lite"/>
    </source>
</evidence>
<evidence type="ECO:0000313" key="3">
    <source>
        <dbReference type="EMBL" id="MFC4013384.1"/>
    </source>
</evidence>
<sequence length="227" mass="25649">MRTYEDLLAELVTERLRLRRWVPADAEEYRGLWLERDPRSLRRIDAEGRPTAEDIRGWLLDNPLAADPGLGLLPIELRDTGEFIGYCGLIVGQASLDEPELAYELAQRAHGHGYATEAARAVVEAATRTGRRRLWATVREWNAPSFRVLEKLDFHRSERVTEDAERGNSIWMTRVLDPRQRPDIGRDPLLEVHPIKRSCFDASEQKGSALPSTGGAGLPACRLTREG</sequence>
<name>A0ABV8GKG4_9ACTN</name>
<evidence type="ECO:0000259" key="2">
    <source>
        <dbReference type="PROSITE" id="PS51186"/>
    </source>
</evidence>
<dbReference type="EMBL" id="JBHSBI010000027">
    <property type="protein sequence ID" value="MFC4013384.1"/>
    <property type="molecule type" value="Genomic_DNA"/>
</dbReference>
<dbReference type="PANTHER" id="PTHR43792">
    <property type="entry name" value="GNAT FAMILY, PUTATIVE (AFU_ORTHOLOGUE AFUA_3G00765)-RELATED-RELATED"/>
    <property type="match status" value="1"/>
</dbReference>
<protein>
    <submittedName>
        <fullName evidence="3">GNAT family N-acetyltransferase</fullName>
        <ecNumber evidence="3">2.3.-.-</ecNumber>
    </submittedName>
</protein>
<feature type="domain" description="N-acetyltransferase" evidence="2">
    <location>
        <begin position="16"/>
        <end position="177"/>
    </location>
</feature>
<keyword evidence="3" id="KW-0012">Acyltransferase</keyword>
<comment type="caution">
    <text evidence="3">The sequence shown here is derived from an EMBL/GenBank/DDBJ whole genome shotgun (WGS) entry which is preliminary data.</text>
</comment>
<dbReference type="Proteomes" id="UP001595851">
    <property type="component" value="Unassembled WGS sequence"/>
</dbReference>
<dbReference type="SUPFAM" id="SSF55729">
    <property type="entry name" value="Acyl-CoA N-acyltransferases (Nat)"/>
    <property type="match status" value="1"/>
</dbReference>
<dbReference type="PANTHER" id="PTHR43792:SF1">
    <property type="entry name" value="N-ACETYLTRANSFERASE DOMAIN-CONTAINING PROTEIN"/>
    <property type="match status" value="1"/>
</dbReference>
<dbReference type="InterPro" id="IPR000182">
    <property type="entry name" value="GNAT_dom"/>
</dbReference>
<reference evidence="4" key="1">
    <citation type="journal article" date="2019" name="Int. J. Syst. Evol. Microbiol.">
        <title>The Global Catalogue of Microorganisms (GCM) 10K type strain sequencing project: providing services to taxonomists for standard genome sequencing and annotation.</title>
        <authorList>
            <consortium name="The Broad Institute Genomics Platform"/>
            <consortium name="The Broad Institute Genome Sequencing Center for Infectious Disease"/>
            <person name="Wu L."/>
            <person name="Ma J."/>
        </authorList>
    </citation>
    <scope>NUCLEOTIDE SEQUENCE [LARGE SCALE GENOMIC DNA]</scope>
    <source>
        <strain evidence="4">TBRC 1276</strain>
    </source>
</reference>
<accession>A0ABV8GKG4</accession>
<proteinExistence type="predicted"/>
<dbReference type="Pfam" id="PF13302">
    <property type="entry name" value="Acetyltransf_3"/>
    <property type="match status" value="1"/>
</dbReference>
<dbReference type="PROSITE" id="PS51186">
    <property type="entry name" value="GNAT"/>
    <property type="match status" value="1"/>
</dbReference>
<keyword evidence="3" id="KW-0808">Transferase</keyword>
<feature type="region of interest" description="Disordered" evidence="1">
    <location>
        <begin position="204"/>
        <end position="227"/>
    </location>
</feature>